<dbReference type="EMBL" id="BLXT01003738">
    <property type="protein sequence ID" value="GFO04310.1"/>
    <property type="molecule type" value="Genomic_DNA"/>
</dbReference>
<dbReference type="AlphaFoldDB" id="A0AAV4AA96"/>
<comment type="caution">
    <text evidence="2">The sequence shown here is derived from an EMBL/GenBank/DDBJ whole genome shotgun (WGS) entry which is preliminary data.</text>
</comment>
<sequence>MGISGFLALSQVREASGGARTCNRRVPVSPTPDRESERERRRDSKFSDSSLGQATVVGSNTCRSRAGSLQ</sequence>
<keyword evidence="3" id="KW-1185">Reference proteome</keyword>
<evidence type="ECO:0000256" key="1">
    <source>
        <dbReference type="SAM" id="MobiDB-lite"/>
    </source>
</evidence>
<feature type="compositionally biased region" description="Polar residues" evidence="1">
    <location>
        <begin position="51"/>
        <end position="70"/>
    </location>
</feature>
<dbReference type="Proteomes" id="UP000735302">
    <property type="component" value="Unassembled WGS sequence"/>
</dbReference>
<feature type="region of interest" description="Disordered" evidence="1">
    <location>
        <begin position="14"/>
        <end position="70"/>
    </location>
</feature>
<protein>
    <submittedName>
        <fullName evidence="2">Uncharacterized protein</fullName>
    </submittedName>
</protein>
<evidence type="ECO:0000313" key="3">
    <source>
        <dbReference type="Proteomes" id="UP000735302"/>
    </source>
</evidence>
<feature type="compositionally biased region" description="Basic and acidic residues" evidence="1">
    <location>
        <begin position="32"/>
        <end position="46"/>
    </location>
</feature>
<gene>
    <name evidence="2" type="ORF">PoB_003081500</name>
</gene>
<name>A0AAV4AA96_9GAST</name>
<accession>A0AAV4AA96</accession>
<organism evidence="2 3">
    <name type="scientific">Plakobranchus ocellatus</name>
    <dbReference type="NCBI Taxonomy" id="259542"/>
    <lineage>
        <taxon>Eukaryota</taxon>
        <taxon>Metazoa</taxon>
        <taxon>Spiralia</taxon>
        <taxon>Lophotrochozoa</taxon>
        <taxon>Mollusca</taxon>
        <taxon>Gastropoda</taxon>
        <taxon>Heterobranchia</taxon>
        <taxon>Euthyneura</taxon>
        <taxon>Panpulmonata</taxon>
        <taxon>Sacoglossa</taxon>
        <taxon>Placobranchoidea</taxon>
        <taxon>Plakobranchidae</taxon>
        <taxon>Plakobranchus</taxon>
    </lineage>
</organism>
<evidence type="ECO:0000313" key="2">
    <source>
        <dbReference type="EMBL" id="GFO04310.1"/>
    </source>
</evidence>
<proteinExistence type="predicted"/>
<reference evidence="2 3" key="1">
    <citation type="journal article" date="2021" name="Elife">
        <title>Chloroplast acquisition without the gene transfer in kleptoplastic sea slugs, Plakobranchus ocellatus.</title>
        <authorList>
            <person name="Maeda T."/>
            <person name="Takahashi S."/>
            <person name="Yoshida T."/>
            <person name="Shimamura S."/>
            <person name="Takaki Y."/>
            <person name="Nagai Y."/>
            <person name="Toyoda A."/>
            <person name="Suzuki Y."/>
            <person name="Arimoto A."/>
            <person name="Ishii H."/>
            <person name="Satoh N."/>
            <person name="Nishiyama T."/>
            <person name="Hasebe M."/>
            <person name="Maruyama T."/>
            <person name="Minagawa J."/>
            <person name="Obokata J."/>
            <person name="Shigenobu S."/>
        </authorList>
    </citation>
    <scope>NUCLEOTIDE SEQUENCE [LARGE SCALE GENOMIC DNA]</scope>
</reference>